<dbReference type="InterPro" id="IPR050208">
    <property type="entry name" value="MHC_class-I_related"/>
</dbReference>
<dbReference type="InterPro" id="IPR013783">
    <property type="entry name" value="Ig-like_fold"/>
</dbReference>
<dbReference type="Ensembl" id="ENSPTXT00000025109.1">
    <property type="protein sequence ID" value="ENSPTXP00000024358.1"/>
    <property type="gene ID" value="ENSPTXG00000016931.1"/>
</dbReference>
<dbReference type="PANTHER" id="PTHR16675:SF242">
    <property type="entry name" value="MAJOR HISTOCOMPATIBILITY COMPLEX CLASS I-RELATED GENE PROTEIN"/>
    <property type="match status" value="1"/>
</dbReference>
<keyword evidence="8" id="KW-1015">Disulfide bond</keyword>
<dbReference type="Pfam" id="PF07654">
    <property type="entry name" value="C1-set"/>
    <property type="match status" value="1"/>
</dbReference>
<protein>
    <recommendedName>
        <fullName evidence="11">Ig-like domain-containing protein</fullName>
    </recommendedName>
</protein>
<keyword evidence="2" id="KW-0490">MHC I</keyword>
<comment type="subcellular location">
    <subcellularLocation>
        <location evidence="1">Membrane</location>
        <topology evidence="1">Single-pass type I membrane protein</topology>
    </subcellularLocation>
</comment>
<dbReference type="PROSITE" id="PS50835">
    <property type="entry name" value="IG_LIKE"/>
    <property type="match status" value="1"/>
</dbReference>
<dbReference type="SMART" id="SM00407">
    <property type="entry name" value="IGc1"/>
    <property type="match status" value="1"/>
</dbReference>
<reference evidence="12" key="1">
    <citation type="submission" date="2025-08" db="UniProtKB">
        <authorList>
            <consortium name="Ensembl"/>
        </authorList>
    </citation>
    <scope>IDENTIFICATION</scope>
</reference>
<evidence type="ECO:0000259" key="11">
    <source>
        <dbReference type="PROSITE" id="PS50835"/>
    </source>
</evidence>
<dbReference type="Pfam" id="PF00129">
    <property type="entry name" value="MHC_I"/>
    <property type="match status" value="1"/>
</dbReference>
<dbReference type="GO" id="GO:0042612">
    <property type="term" value="C:MHC class I protein complex"/>
    <property type="evidence" value="ECO:0007669"/>
    <property type="project" value="UniProtKB-KW"/>
</dbReference>
<keyword evidence="13" id="KW-1185">Reference proteome</keyword>
<keyword evidence="6" id="KW-1133">Transmembrane helix</keyword>
<feature type="region of interest" description="Disordered" evidence="10">
    <location>
        <begin position="276"/>
        <end position="306"/>
    </location>
</feature>
<evidence type="ECO:0000256" key="7">
    <source>
        <dbReference type="ARBA" id="ARBA00023136"/>
    </source>
</evidence>
<sequence>RSKGSPRTCVLVVSGSFSHSLKFTSFTISEPSQGLPHFVMLVDVDDHVLLHYDRETGKMQPRVSWIEKLKEDDPEFWDKVFKEAHEDTSNHNPSFLSDLHVVQVILSCDLQGDGSKRGFVQVAYNGESMTPPSTMDKSEMEECIALLEKFLSYGNETLLRTDPPVVTVTRRVEAEDEKETHICRVHGFYPRVVNASWTRDGEVWLQDTLHGSVAPNADATYHYWLSIQIDPKERGRYKCHVEHDGLQEPLDVALKDEGQQGEKGWVLWQAGGFAIRTDGRGGGGGDGGGRGQPGSPFASSPNRAES</sequence>
<keyword evidence="5" id="KW-0391">Immunity</keyword>
<dbReference type="InterPro" id="IPR011161">
    <property type="entry name" value="MHC_I-like_Ag-recog"/>
</dbReference>
<evidence type="ECO:0000256" key="8">
    <source>
        <dbReference type="ARBA" id="ARBA00023157"/>
    </source>
</evidence>
<dbReference type="Proteomes" id="UP000472273">
    <property type="component" value="Unplaced"/>
</dbReference>
<keyword evidence="7" id="KW-0472">Membrane</keyword>
<dbReference type="Gene3D" id="3.30.500.10">
    <property type="entry name" value="MHC class I-like antigen recognition-like"/>
    <property type="match status" value="1"/>
</dbReference>
<dbReference type="PROSITE" id="PS00290">
    <property type="entry name" value="IG_MHC"/>
    <property type="match status" value="1"/>
</dbReference>
<dbReference type="GO" id="GO:0002474">
    <property type="term" value="P:antigen processing and presentation of peptide antigen via MHC class I"/>
    <property type="evidence" value="ECO:0007669"/>
    <property type="project" value="UniProtKB-KW"/>
</dbReference>
<feature type="domain" description="Ig-like" evidence="11">
    <location>
        <begin position="163"/>
        <end position="253"/>
    </location>
</feature>
<dbReference type="InterPro" id="IPR036179">
    <property type="entry name" value="Ig-like_dom_sf"/>
</dbReference>
<evidence type="ECO:0000313" key="12">
    <source>
        <dbReference type="Ensembl" id="ENSPTXP00000024358.1"/>
    </source>
</evidence>
<feature type="compositionally biased region" description="Gly residues" evidence="10">
    <location>
        <begin position="280"/>
        <end position="292"/>
    </location>
</feature>
<evidence type="ECO:0000256" key="1">
    <source>
        <dbReference type="ARBA" id="ARBA00004479"/>
    </source>
</evidence>
<keyword evidence="9" id="KW-0325">Glycoprotein</keyword>
<evidence type="ECO:0000256" key="9">
    <source>
        <dbReference type="ARBA" id="ARBA00023180"/>
    </source>
</evidence>
<evidence type="ECO:0000313" key="13">
    <source>
        <dbReference type="Proteomes" id="UP000472273"/>
    </source>
</evidence>
<dbReference type="InterPro" id="IPR003597">
    <property type="entry name" value="Ig_C1-set"/>
</dbReference>
<proteinExistence type="predicted"/>
<dbReference type="GO" id="GO:0006955">
    <property type="term" value="P:immune response"/>
    <property type="evidence" value="ECO:0007669"/>
    <property type="project" value="TreeGrafter"/>
</dbReference>
<evidence type="ECO:0000256" key="5">
    <source>
        <dbReference type="ARBA" id="ARBA00022859"/>
    </source>
</evidence>
<evidence type="ECO:0000256" key="2">
    <source>
        <dbReference type="ARBA" id="ARBA00022451"/>
    </source>
</evidence>
<dbReference type="FunFam" id="2.60.40.10:FF:000204">
    <property type="entry name" value="Major histocompatibility complex, class I-related protein"/>
    <property type="match status" value="1"/>
</dbReference>
<evidence type="ECO:0000256" key="3">
    <source>
        <dbReference type="ARBA" id="ARBA00022692"/>
    </source>
</evidence>
<dbReference type="PANTHER" id="PTHR16675">
    <property type="entry name" value="MHC CLASS I-RELATED"/>
    <property type="match status" value="1"/>
</dbReference>
<feature type="compositionally biased region" description="Polar residues" evidence="10">
    <location>
        <begin position="297"/>
        <end position="306"/>
    </location>
</feature>
<dbReference type="InterPro" id="IPR007110">
    <property type="entry name" value="Ig-like_dom"/>
</dbReference>
<accession>A0A670ZNH4</accession>
<dbReference type="OMA" id="HYNQSKG"/>
<dbReference type="AlphaFoldDB" id="A0A670ZNH4"/>
<dbReference type="InterPro" id="IPR003006">
    <property type="entry name" value="Ig/MHC_CS"/>
</dbReference>
<dbReference type="SUPFAM" id="SSF48726">
    <property type="entry name" value="Immunoglobulin"/>
    <property type="match status" value="1"/>
</dbReference>
<evidence type="ECO:0000256" key="6">
    <source>
        <dbReference type="ARBA" id="ARBA00022989"/>
    </source>
</evidence>
<dbReference type="InterPro" id="IPR011162">
    <property type="entry name" value="MHC_I/II-like_Ag-recog"/>
</dbReference>
<dbReference type="InterPro" id="IPR037055">
    <property type="entry name" value="MHC_I-like_Ag-recog_sf"/>
</dbReference>
<keyword evidence="4" id="KW-0732">Signal</keyword>
<dbReference type="GO" id="GO:0009897">
    <property type="term" value="C:external side of plasma membrane"/>
    <property type="evidence" value="ECO:0007669"/>
    <property type="project" value="TreeGrafter"/>
</dbReference>
<evidence type="ECO:0000256" key="10">
    <source>
        <dbReference type="SAM" id="MobiDB-lite"/>
    </source>
</evidence>
<dbReference type="GO" id="GO:0005615">
    <property type="term" value="C:extracellular space"/>
    <property type="evidence" value="ECO:0007669"/>
    <property type="project" value="TreeGrafter"/>
</dbReference>
<evidence type="ECO:0000256" key="4">
    <source>
        <dbReference type="ARBA" id="ARBA00022729"/>
    </source>
</evidence>
<reference evidence="12" key="2">
    <citation type="submission" date="2025-09" db="UniProtKB">
        <authorList>
            <consortium name="Ensembl"/>
        </authorList>
    </citation>
    <scope>IDENTIFICATION</scope>
</reference>
<dbReference type="Gene3D" id="2.60.40.10">
    <property type="entry name" value="Immunoglobulins"/>
    <property type="match status" value="1"/>
</dbReference>
<name>A0A670ZNH4_PSETE</name>
<dbReference type="SUPFAM" id="SSF54452">
    <property type="entry name" value="MHC antigen-recognition domain"/>
    <property type="match status" value="1"/>
</dbReference>
<organism evidence="12 13">
    <name type="scientific">Pseudonaja textilis</name>
    <name type="common">Eastern brown snake</name>
    <dbReference type="NCBI Taxonomy" id="8673"/>
    <lineage>
        <taxon>Eukaryota</taxon>
        <taxon>Metazoa</taxon>
        <taxon>Chordata</taxon>
        <taxon>Craniata</taxon>
        <taxon>Vertebrata</taxon>
        <taxon>Euteleostomi</taxon>
        <taxon>Lepidosauria</taxon>
        <taxon>Squamata</taxon>
        <taxon>Bifurcata</taxon>
        <taxon>Unidentata</taxon>
        <taxon>Episquamata</taxon>
        <taxon>Toxicofera</taxon>
        <taxon>Serpentes</taxon>
        <taxon>Colubroidea</taxon>
        <taxon>Elapidae</taxon>
        <taxon>Hydrophiinae</taxon>
        <taxon>Pseudonaja</taxon>
    </lineage>
</organism>
<dbReference type="GeneTree" id="ENSGT01150000286995"/>
<keyword evidence="3" id="KW-0812">Transmembrane</keyword>